<dbReference type="Proteomes" id="UP000001338">
    <property type="component" value="Unassembled WGS sequence"/>
</dbReference>
<evidence type="ECO:0000313" key="1">
    <source>
        <dbReference type="EMBL" id="EKR64141.1"/>
    </source>
</evidence>
<comment type="caution">
    <text evidence="1">The sequence shown here is derived from an EMBL/GenBank/DDBJ whole genome shotgun (WGS) entry which is preliminary data.</text>
</comment>
<organism evidence="1 2">
    <name type="scientific">Leptospira weilii str. 2006001853</name>
    <dbReference type="NCBI Taxonomy" id="1001589"/>
    <lineage>
        <taxon>Bacteria</taxon>
        <taxon>Pseudomonadati</taxon>
        <taxon>Spirochaetota</taxon>
        <taxon>Spirochaetia</taxon>
        <taxon>Leptospirales</taxon>
        <taxon>Leptospiraceae</taxon>
        <taxon>Leptospira</taxon>
    </lineage>
</organism>
<gene>
    <name evidence="1" type="ORF">LEP1GSC036_3776</name>
</gene>
<dbReference type="AlphaFoldDB" id="A0A828Z1E2"/>
<evidence type="ECO:0000313" key="2">
    <source>
        <dbReference type="Proteomes" id="UP000001338"/>
    </source>
</evidence>
<accession>A0A828Z1E2</accession>
<protein>
    <submittedName>
        <fullName evidence="1">Uncharacterized protein</fullName>
    </submittedName>
</protein>
<sequence>MRTIRFDEILFLNLSNKIHNRIRSPTGNGDLNWFQRKRPT</sequence>
<dbReference type="EMBL" id="AFLV02000050">
    <property type="protein sequence ID" value="EKR64141.1"/>
    <property type="molecule type" value="Genomic_DNA"/>
</dbReference>
<name>A0A828Z1E2_9LEPT</name>
<reference evidence="1 2" key="1">
    <citation type="submission" date="2012-10" db="EMBL/GenBank/DDBJ databases">
        <authorList>
            <person name="Harkins D.M."/>
            <person name="Durkin A.S."/>
            <person name="Brinkac L.M."/>
            <person name="Haft D.H."/>
            <person name="Selengut J.D."/>
            <person name="Sanka R."/>
            <person name="DePew J."/>
            <person name="Purushe J."/>
            <person name="Whelen A.C."/>
            <person name="Vinetz J.M."/>
            <person name="Sutton G.G."/>
            <person name="Nierman W.C."/>
            <person name="Fouts D.E."/>
        </authorList>
    </citation>
    <scope>NUCLEOTIDE SEQUENCE [LARGE SCALE GENOMIC DNA]</scope>
    <source>
        <strain evidence="1 2">2006001853</strain>
    </source>
</reference>
<proteinExistence type="predicted"/>